<dbReference type="SUPFAM" id="SSF52047">
    <property type="entry name" value="RNI-like"/>
    <property type="match status" value="1"/>
</dbReference>
<dbReference type="EMBL" id="JAMQYH010000001">
    <property type="protein sequence ID" value="KAJ1700786.1"/>
    <property type="molecule type" value="Genomic_DNA"/>
</dbReference>
<feature type="domain" description="F-box" evidence="1">
    <location>
        <begin position="17"/>
        <end position="65"/>
    </location>
</feature>
<comment type="caution">
    <text evidence="2">The sequence shown here is derived from an EMBL/GenBank/DDBJ whole genome shotgun (WGS) entry which is preliminary data.</text>
</comment>
<dbReference type="SUPFAM" id="SSF81383">
    <property type="entry name" value="F-box domain"/>
    <property type="match status" value="1"/>
</dbReference>
<gene>
    <name evidence="2" type="ORF">LUZ63_000565</name>
</gene>
<dbReference type="InterPro" id="IPR006566">
    <property type="entry name" value="FBD"/>
</dbReference>
<dbReference type="OrthoDB" id="1155922at2759"/>
<dbReference type="SMART" id="SM00579">
    <property type="entry name" value="FBD"/>
    <property type="match status" value="1"/>
</dbReference>
<dbReference type="Pfam" id="PF24758">
    <property type="entry name" value="LRR_At5g56370"/>
    <property type="match status" value="1"/>
</dbReference>
<keyword evidence="3" id="KW-1185">Reference proteome</keyword>
<dbReference type="Pfam" id="PF00646">
    <property type="entry name" value="F-box"/>
    <property type="match status" value="1"/>
</dbReference>
<dbReference type="PROSITE" id="PS50181">
    <property type="entry name" value="FBOX"/>
    <property type="match status" value="1"/>
</dbReference>
<proteinExistence type="predicted"/>
<dbReference type="Gene3D" id="3.80.10.10">
    <property type="entry name" value="Ribonuclease Inhibitor"/>
    <property type="match status" value="1"/>
</dbReference>
<dbReference type="PANTHER" id="PTHR31639">
    <property type="entry name" value="F-BOX PROTEIN-LIKE"/>
    <property type="match status" value="1"/>
</dbReference>
<dbReference type="InterPro" id="IPR036047">
    <property type="entry name" value="F-box-like_dom_sf"/>
</dbReference>
<dbReference type="InterPro" id="IPR001810">
    <property type="entry name" value="F-box_dom"/>
</dbReference>
<dbReference type="PANTHER" id="PTHR31639:SF285">
    <property type="entry name" value="OS01G0730200 PROTEIN"/>
    <property type="match status" value="1"/>
</dbReference>
<dbReference type="InterPro" id="IPR055411">
    <property type="entry name" value="LRR_FXL15/At3g58940/PEG3-like"/>
</dbReference>
<protein>
    <recommendedName>
        <fullName evidence="1">F-box domain-containing protein</fullName>
    </recommendedName>
</protein>
<sequence>MGDHLHPKKKDDFDINLDFISGLPAELLQKILGKLPIKEAARNSILSSKWNYSWAEIPDLVFKEDCTPSQLTRIVDMVLLAHKGPITTFELDGEYASEEAINRWVAILSQNAVKNLHLRFDIFEDCKIPSSIFSCHKLEQLDISECCIDAPECFQGLKLLRNLSVSNCYLWGITIEKLVSSCPLLENLTLSYIFEHDDIVIHGPNLRRLNILGRFTHLSLEAPKLISASIFRDCIPLFGYQPFGLVNDGSKSKILCALGQLSNIEDLEIGSMFCAYLASGHIPKKLPVIFHHLKKIVIHLYGRTKEEVEVALCIFRNAPNVRTLYLRLPSQNIWEEQRIRTISLFKHLQGVKILGFNDVVSMLGFAKFILSTAPELEKLVIDEDDVSGLEDSLAFVMKLASFSRLSSKAVIVFDRNSSN</sequence>
<dbReference type="AlphaFoldDB" id="A0A9Q0CVF0"/>
<accession>A0A9Q0CVF0</accession>
<evidence type="ECO:0000259" key="1">
    <source>
        <dbReference type="PROSITE" id="PS50181"/>
    </source>
</evidence>
<dbReference type="InterPro" id="IPR032675">
    <property type="entry name" value="LRR_dom_sf"/>
</dbReference>
<evidence type="ECO:0000313" key="2">
    <source>
        <dbReference type="EMBL" id="KAJ1700786.1"/>
    </source>
</evidence>
<name>A0A9Q0CVF0_9POAL</name>
<reference evidence="2" key="1">
    <citation type="journal article" date="2022" name="Cell">
        <title>Repeat-based holocentromeres influence genome architecture and karyotype evolution.</title>
        <authorList>
            <person name="Hofstatter P.G."/>
            <person name="Thangavel G."/>
            <person name="Lux T."/>
            <person name="Neumann P."/>
            <person name="Vondrak T."/>
            <person name="Novak P."/>
            <person name="Zhang M."/>
            <person name="Costa L."/>
            <person name="Castellani M."/>
            <person name="Scott A."/>
            <person name="Toegelov H."/>
            <person name="Fuchs J."/>
            <person name="Mata-Sucre Y."/>
            <person name="Dias Y."/>
            <person name="Vanzela A.L.L."/>
            <person name="Huettel B."/>
            <person name="Almeida C.C.S."/>
            <person name="Simkova H."/>
            <person name="Souza G."/>
            <person name="Pedrosa-Harand A."/>
            <person name="Macas J."/>
            <person name="Mayer K.F.X."/>
            <person name="Houben A."/>
            <person name="Marques A."/>
        </authorList>
    </citation>
    <scope>NUCLEOTIDE SEQUENCE</scope>
    <source>
        <strain evidence="2">RhyBre1mFocal</strain>
    </source>
</reference>
<organism evidence="2 3">
    <name type="scientific">Rhynchospora breviuscula</name>
    <dbReference type="NCBI Taxonomy" id="2022672"/>
    <lineage>
        <taxon>Eukaryota</taxon>
        <taxon>Viridiplantae</taxon>
        <taxon>Streptophyta</taxon>
        <taxon>Embryophyta</taxon>
        <taxon>Tracheophyta</taxon>
        <taxon>Spermatophyta</taxon>
        <taxon>Magnoliopsida</taxon>
        <taxon>Liliopsida</taxon>
        <taxon>Poales</taxon>
        <taxon>Cyperaceae</taxon>
        <taxon>Cyperoideae</taxon>
        <taxon>Rhynchosporeae</taxon>
        <taxon>Rhynchospora</taxon>
    </lineage>
</organism>
<dbReference type="Proteomes" id="UP001151287">
    <property type="component" value="Unassembled WGS sequence"/>
</dbReference>
<evidence type="ECO:0000313" key="3">
    <source>
        <dbReference type="Proteomes" id="UP001151287"/>
    </source>
</evidence>